<keyword evidence="1" id="KW-0678">Repressor</keyword>
<name>A0A921NNW7_9RHOB</name>
<dbReference type="EMBL" id="APKE01000036">
    <property type="protein sequence ID" value="KAF0674602.1"/>
    <property type="molecule type" value="Genomic_DNA"/>
</dbReference>
<dbReference type="PRINTS" id="PR00455">
    <property type="entry name" value="HTHTETR"/>
</dbReference>
<dbReference type="InterPro" id="IPR023772">
    <property type="entry name" value="DNA-bd_HTH_TetR-type_CS"/>
</dbReference>
<evidence type="ECO:0000256" key="1">
    <source>
        <dbReference type="ARBA" id="ARBA00022491"/>
    </source>
</evidence>
<keyword evidence="3 5" id="KW-0238">DNA-binding</keyword>
<dbReference type="PANTHER" id="PTHR30055">
    <property type="entry name" value="HTH-TYPE TRANSCRIPTIONAL REGULATOR RUTR"/>
    <property type="match status" value="1"/>
</dbReference>
<dbReference type="SUPFAM" id="SSF46689">
    <property type="entry name" value="Homeodomain-like"/>
    <property type="match status" value="1"/>
</dbReference>
<sequence>MSGARSAADHAGPDARRRAILDAAARRFAVAGVELTSIDDIARSLGATKGKIYHHFGSKGELVRAIRLHSVQLTHDHVLPAYRGGGDPATRLHRMAAAHVEVMMQALAYHRVVVETMRAHPHRGATQVERSLAAQTRALQGTYEDLFRDVIREGIESGVFAGQNLSIALHSLMMLLNAPVYWYRPRLGERGTDRDAIKTQIAAMALGALRAAPGD</sequence>
<dbReference type="InterPro" id="IPR009057">
    <property type="entry name" value="Homeodomain-like_sf"/>
</dbReference>
<dbReference type="Pfam" id="PF00440">
    <property type="entry name" value="TetR_N"/>
    <property type="match status" value="1"/>
</dbReference>
<dbReference type="InterPro" id="IPR036271">
    <property type="entry name" value="Tet_transcr_reg_TetR-rel_C_sf"/>
</dbReference>
<organism evidence="7 8">
    <name type="scientific">Profundibacterium mesophilum KAUST100406-0324</name>
    <dbReference type="NCBI Taxonomy" id="1037889"/>
    <lineage>
        <taxon>Bacteria</taxon>
        <taxon>Pseudomonadati</taxon>
        <taxon>Pseudomonadota</taxon>
        <taxon>Alphaproteobacteria</taxon>
        <taxon>Rhodobacterales</taxon>
        <taxon>Roseobacteraceae</taxon>
        <taxon>Profundibacterium</taxon>
    </lineage>
</organism>
<proteinExistence type="predicted"/>
<dbReference type="OrthoDB" id="8478851at2"/>
<comment type="caution">
    <text evidence="7">The sequence shown here is derived from an EMBL/GenBank/DDBJ whole genome shotgun (WGS) entry which is preliminary data.</text>
</comment>
<dbReference type="InterPro" id="IPR050109">
    <property type="entry name" value="HTH-type_TetR-like_transc_reg"/>
</dbReference>
<dbReference type="SUPFAM" id="SSF48498">
    <property type="entry name" value="Tetracyclin repressor-like, C-terminal domain"/>
    <property type="match status" value="1"/>
</dbReference>
<protein>
    <submittedName>
        <fullName evidence="7">Pantoate--beta-alanine ligase</fullName>
        <ecNumber evidence="7">6.3.2.1</ecNumber>
    </submittedName>
</protein>
<evidence type="ECO:0000256" key="3">
    <source>
        <dbReference type="ARBA" id="ARBA00023125"/>
    </source>
</evidence>
<keyword evidence="4" id="KW-0804">Transcription</keyword>
<dbReference type="GO" id="GO:0004592">
    <property type="term" value="F:pantoate-beta-alanine ligase activity"/>
    <property type="evidence" value="ECO:0007669"/>
    <property type="project" value="UniProtKB-EC"/>
</dbReference>
<evidence type="ECO:0000313" key="8">
    <source>
        <dbReference type="Proteomes" id="UP000698242"/>
    </source>
</evidence>
<dbReference type="Gene3D" id="1.10.357.10">
    <property type="entry name" value="Tetracycline Repressor, domain 2"/>
    <property type="match status" value="1"/>
</dbReference>
<evidence type="ECO:0000256" key="2">
    <source>
        <dbReference type="ARBA" id="ARBA00023015"/>
    </source>
</evidence>
<dbReference type="RefSeq" id="WP_159966496.1">
    <property type="nucleotide sequence ID" value="NZ_APKE01000036.1"/>
</dbReference>
<feature type="domain" description="HTH tetR-type" evidence="6">
    <location>
        <begin position="14"/>
        <end position="74"/>
    </location>
</feature>
<evidence type="ECO:0000313" key="7">
    <source>
        <dbReference type="EMBL" id="KAF0674602.1"/>
    </source>
</evidence>
<keyword evidence="7" id="KW-0436">Ligase</keyword>
<reference evidence="7" key="1">
    <citation type="submission" date="2013-03" db="EMBL/GenBank/DDBJ databases">
        <title>Genome Sequence of the Profundibacterium mesophilum strain KAUST100406-0324T from Red Sea, a novel genus in the family Rhodobacteraceae.</title>
        <authorList>
            <person name="Essack M."/>
            <person name="Alam I."/>
            <person name="Lafi F."/>
            <person name="Alawi W."/>
            <person name="Kamanu F."/>
            <person name="Al-Suwailem A."/>
            <person name="Lee O.O."/>
            <person name="Xu Y."/>
            <person name="Bajic V."/>
            <person name="Qian P.-Y."/>
            <person name="Archer J."/>
        </authorList>
    </citation>
    <scope>NUCLEOTIDE SEQUENCE</scope>
    <source>
        <strain evidence="7">KAUST100406-0324</strain>
    </source>
</reference>
<dbReference type="GO" id="GO:0003700">
    <property type="term" value="F:DNA-binding transcription factor activity"/>
    <property type="evidence" value="ECO:0007669"/>
    <property type="project" value="TreeGrafter"/>
</dbReference>
<dbReference type="PROSITE" id="PS50977">
    <property type="entry name" value="HTH_TETR_2"/>
    <property type="match status" value="1"/>
</dbReference>
<evidence type="ECO:0000259" key="6">
    <source>
        <dbReference type="PROSITE" id="PS50977"/>
    </source>
</evidence>
<dbReference type="EC" id="6.3.2.1" evidence="7"/>
<dbReference type="PROSITE" id="PS01081">
    <property type="entry name" value="HTH_TETR_1"/>
    <property type="match status" value="1"/>
</dbReference>
<dbReference type="InterPro" id="IPR001647">
    <property type="entry name" value="HTH_TetR"/>
</dbReference>
<dbReference type="Gene3D" id="1.10.10.60">
    <property type="entry name" value="Homeodomain-like"/>
    <property type="match status" value="1"/>
</dbReference>
<keyword evidence="8" id="KW-1185">Reference proteome</keyword>
<feature type="DNA-binding region" description="H-T-H motif" evidence="5">
    <location>
        <begin position="37"/>
        <end position="56"/>
    </location>
</feature>
<evidence type="ECO:0000256" key="4">
    <source>
        <dbReference type="ARBA" id="ARBA00023163"/>
    </source>
</evidence>
<dbReference type="AlphaFoldDB" id="A0A921NNW7"/>
<accession>A0A921NNW7</accession>
<dbReference type="GO" id="GO:0000976">
    <property type="term" value="F:transcription cis-regulatory region binding"/>
    <property type="evidence" value="ECO:0007669"/>
    <property type="project" value="TreeGrafter"/>
</dbReference>
<gene>
    <name evidence="7" type="ORF">PMES_02984</name>
</gene>
<dbReference type="InterPro" id="IPR041490">
    <property type="entry name" value="KstR2_TetR_C"/>
</dbReference>
<keyword evidence="2" id="KW-0805">Transcription regulation</keyword>
<dbReference type="Proteomes" id="UP000698242">
    <property type="component" value="Unassembled WGS sequence"/>
</dbReference>
<dbReference type="PANTHER" id="PTHR30055:SF175">
    <property type="entry name" value="HTH-TYPE TRANSCRIPTIONAL REPRESSOR KSTR2"/>
    <property type="match status" value="1"/>
</dbReference>
<evidence type="ECO:0000256" key="5">
    <source>
        <dbReference type="PROSITE-ProRule" id="PRU00335"/>
    </source>
</evidence>
<dbReference type="Pfam" id="PF17932">
    <property type="entry name" value="TetR_C_24"/>
    <property type="match status" value="1"/>
</dbReference>